<feature type="compositionally biased region" description="Basic and acidic residues" evidence="3">
    <location>
        <begin position="962"/>
        <end position="1010"/>
    </location>
</feature>
<feature type="compositionally biased region" description="Polar residues" evidence="3">
    <location>
        <begin position="899"/>
        <end position="911"/>
    </location>
</feature>
<dbReference type="GO" id="GO:0005829">
    <property type="term" value="C:cytosol"/>
    <property type="evidence" value="ECO:0007669"/>
    <property type="project" value="TreeGrafter"/>
</dbReference>
<feature type="compositionally biased region" description="Polar residues" evidence="3">
    <location>
        <begin position="948"/>
        <end position="958"/>
    </location>
</feature>
<dbReference type="InterPro" id="IPR011333">
    <property type="entry name" value="SKP1/BTB/POZ_sf"/>
</dbReference>
<evidence type="ECO:0000256" key="3">
    <source>
        <dbReference type="SAM" id="MobiDB-lite"/>
    </source>
</evidence>
<evidence type="ECO:0000313" key="5">
    <source>
        <dbReference type="Proteomes" id="UP000799118"/>
    </source>
</evidence>
<feature type="region of interest" description="Disordered" evidence="3">
    <location>
        <begin position="580"/>
        <end position="671"/>
    </location>
</feature>
<evidence type="ECO:0000313" key="4">
    <source>
        <dbReference type="EMBL" id="KAE9405651.1"/>
    </source>
</evidence>
<feature type="compositionally biased region" description="Basic and acidic residues" evidence="3">
    <location>
        <begin position="588"/>
        <end position="597"/>
    </location>
</feature>
<keyword evidence="1" id="KW-0880">Kelch repeat</keyword>
<dbReference type="AlphaFoldDB" id="A0A6A4I558"/>
<name>A0A6A4I558_9AGAR</name>
<dbReference type="Pfam" id="PF24681">
    <property type="entry name" value="Kelch_KLHDC2_KLHL20_DRC7"/>
    <property type="match status" value="1"/>
</dbReference>
<organism evidence="4 5">
    <name type="scientific">Gymnopus androsaceus JB14</name>
    <dbReference type="NCBI Taxonomy" id="1447944"/>
    <lineage>
        <taxon>Eukaryota</taxon>
        <taxon>Fungi</taxon>
        <taxon>Dikarya</taxon>
        <taxon>Basidiomycota</taxon>
        <taxon>Agaricomycotina</taxon>
        <taxon>Agaricomycetes</taxon>
        <taxon>Agaricomycetidae</taxon>
        <taxon>Agaricales</taxon>
        <taxon>Marasmiineae</taxon>
        <taxon>Omphalotaceae</taxon>
        <taxon>Gymnopus</taxon>
    </lineage>
</organism>
<dbReference type="PANTHER" id="PTHR43503:SF2">
    <property type="entry name" value="NEGATIVE REGULATOR OF SPORULATION MDS3-RELATED"/>
    <property type="match status" value="1"/>
</dbReference>
<dbReference type="PANTHER" id="PTHR43503">
    <property type="entry name" value="MCG48959-RELATED"/>
    <property type="match status" value="1"/>
</dbReference>
<dbReference type="OrthoDB" id="10001928at2759"/>
<feature type="compositionally biased region" description="Low complexity" evidence="3">
    <location>
        <begin position="738"/>
        <end position="749"/>
    </location>
</feature>
<feature type="compositionally biased region" description="Polar residues" evidence="3">
    <location>
        <begin position="923"/>
        <end position="933"/>
    </location>
</feature>
<dbReference type="Gene3D" id="3.30.710.10">
    <property type="entry name" value="Potassium Channel Kv1.1, Chain A"/>
    <property type="match status" value="1"/>
</dbReference>
<dbReference type="GO" id="GO:0045454">
    <property type="term" value="P:cell redox homeostasis"/>
    <property type="evidence" value="ECO:0007669"/>
    <property type="project" value="TreeGrafter"/>
</dbReference>
<protein>
    <submittedName>
        <fullName evidence="4">Galactose oxidase</fullName>
    </submittedName>
</protein>
<feature type="region of interest" description="Disordered" evidence="3">
    <location>
        <begin position="698"/>
        <end position="749"/>
    </location>
</feature>
<evidence type="ECO:0000256" key="2">
    <source>
        <dbReference type="ARBA" id="ARBA00022737"/>
    </source>
</evidence>
<feature type="compositionally biased region" description="Basic and acidic residues" evidence="3">
    <location>
        <begin position="878"/>
        <end position="891"/>
    </location>
</feature>
<dbReference type="Gene3D" id="2.120.10.80">
    <property type="entry name" value="Kelch-type beta propeller"/>
    <property type="match status" value="1"/>
</dbReference>
<feature type="region of interest" description="Disordered" evidence="3">
    <location>
        <begin position="777"/>
        <end position="1010"/>
    </location>
</feature>
<feature type="compositionally biased region" description="Basic and acidic residues" evidence="3">
    <location>
        <begin position="698"/>
        <end position="713"/>
    </location>
</feature>
<sequence>MLHSIYDLTTSCRRTTGDVPAKLVGASTTVVGSKVYLFGGRLVTERRMVSDLYAFDLETYVWEKIAPFPEDDVPKPRYFHSTDTWNNQLIIFGGMSNDPNSPNPEELCVLNDVRFFDLNTRRWLPHSQFPVPVSDTFIPRARYAHLSSVSADRLFIIGGQDFYNTWLDDICVYDLLGKAWIQQRDYPRHCGTYRSVAVSSSLCVRLPQEEARNPQTPTNLGPPGNRFRENGAANSGDFTSSESLTHLPYSAAPTDEHPADIFLYSNYNFTDVKRELEVFSPLPDTDFTIQERSSAMSGTTFPPGLRFPDRSDSRYQSFSIWVLDLLTMTWSRIDPGKAVESGSWFRGCVWPEQNKFFIFGNRSGNLVDDYNRRLLSWDHVAVIDLEAFGIYQPPPLKMDIPMQELGLAALEEKVLSDFEIVCDDGRKIACSRKLLEERWPWFKVQRRELMEKALSTSESLPTSVLHVKLPELPGVAPDGERPDPRLTPRALHLSEPYPITLALMQYFYTLSLTTPLQLAPAVLSQLLVLATNYRIRHLEALVKHAMHRALSNSTSVGVYEVATLCGCRSLQIRALKTVMSYTQKRPRRDKDSARGRPPDSGSGGGGGGGGRVYHSAHNLTVSDPTSVPRLRADSPPLPSASTLPYVSEDDESDTSSLFTRPQRSLHARQTSVVSMHTAHEMYDIVDLLGAAIDAPMDRPRHERAQSEDLKEAIPDPSVHSPISDDENDVDRTQGSIMSSSRSRVSYSSSYSYSQPSEYKLVTADGEVERVYLPPSPTFPGFHLPRSRTSALSDTPSLTSSRSSVSSQLLPPTPGLISPAEYGDSHLPIIVEKQSENSEWERSSISGHEGMPTLRISPPDTLVDAWPKKKSTLQWKMLESPREDEIAEEPLHADSPSPLTPSASDGFSSPMSPLSPKTPISPMTPLSPTSSAKISSLARFMKKDKGTRDSISSQVSQLPLDSKALKAEEKRRRKEEAKARTERLAEQLKARAKERAREADTSSVSTERKKKDPAAMYGGIAGVVM</sequence>
<reference evidence="4" key="1">
    <citation type="journal article" date="2019" name="Environ. Microbiol.">
        <title>Fungal ecological strategies reflected in gene transcription - a case study of two litter decomposers.</title>
        <authorList>
            <person name="Barbi F."/>
            <person name="Kohler A."/>
            <person name="Barry K."/>
            <person name="Baskaran P."/>
            <person name="Daum C."/>
            <person name="Fauchery L."/>
            <person name="Ihrmark K."/>
            <person name="Kuo A."/>
            <person name="LaButti K."/>
            <person name="Lipzen A."/>
            <person name="Morin E."/>
            <person name="Grigoriev I.V."/>
            <person name="Henrissat B."/>
            <person name="Lindahl B."/>
            <person name="Martin F."/>
        </authorList>
    </citation>
    <scope>NUCLEOTIDE SEQUENCE</scope>
    <source>
        <strain evidence="4">JB14</strain>
    </source>
</reference>
<evidence type="ECO:0000256" key="1">
    <source>
        <dbReference type="ARBA" id="ARBA00022441"/>
    </source>
</evidence>
<keyword evidence="5" id="KW-1185">Reference proteome</keyword>
<dbReference type="SUPFAM" id="SSF117281">
    <property type="entry name" value="Kelch motif"/>
    <property type="match status" value="1"/>
</dbReference>
<dbReference type="Proteomes" id="UP000799118">
    <property type="component" value="Unassembled WGS sequence"/>
</dbReference>
<gene>
    <name evidence="4" type="ORF">BT96DRAFT_955142</name>
</gene>
<accession>A0A6A4I558</accession>
<dbReference type="InterPro" id="IPR015915">
    <property type="entry name" value="Kelch-typ_b-propeller"/>
</dbReference>
<proteinExistence type="predicted"/>
<feature type="compositionally biased region" description="Low complexity" evidence="3">
    <location>
        <begin position="791"/>
        <end position="809"/>
    </location>
</feature>
<dbReference type="GO" id="GO:0005739">
    <property type="term" value="C:mitochondrion"/>
    <property type="evidence" value="ECO:0007669"/>
    <property type="project" value="TreeGrafter"/>
</dbReference>
<feature type="region of interest" description="Disordered" evidence="3">
    <location>
        <begin position="208"/>
        <end position="236"/>
    </location>
</feature>
<feature type="compositionally biased region" description="Gly residues" evidence="3">
    <location>
        <begin position="601"/>
        <end position="611"/>
    </location>
</feature>
<feature type="compositionally biased region" description="Polar residues" evidence="3">
    <location>
        <begin position="654"/>
        <end position="671"/>
    </location>
</feature>
<dbReference type="EMBL" id="ML769407">
    <property type="protein sequence ID" value="KAE9405651.1"/>
    <property type="molecule type" value="Genomic_DNA"/>
</dbReference>
<keyword evidence="2" id="KW-0677">Repeat</keyword>
<feature type="compositionally biased region" description="Basic and acidic residues" evidence="3">
    <location>
        <begin position="832"/>
        <end position="841"/>
    </location>
</feature>